<keyword evidence="2" id="KW-1185">Reference proteome</keyword>
<name>A0ACB8S2X4_9AGAM</name>
<sequence>MQSPCTAPSLSTRLAPPSTICTRCDRPTTRWHPLCLHRHIFGSSVNGCNRIWASAMPRAYFIRSDQRACPRHVRSPVPPPSYLLSQCTLDSDRDSQPVRPHGSQRPAAHAFVDGWRPRRPSAALWRRPLYPLRGARAAIWRWHSALAARVSVRRARGQGARWGRDGGVHAGRRVAGESVTDVGSPSRPLNCLGGGHQCKW</sequence>
<reference evidence="1" key="1">
    <citation type="submission" date="2021-02" db="EMBL/GenBank/DDBJ databases">
        <authorList>
            <consortium name="DOE Joint Genome Institute"/>
            <person name="Ahrendt S."/>
            <person name="Looney B.P."/>
            <person name="Miyauchi S."/>
            <person name="Morin E."/>
            <person name="Drula E."/>
            <person name="Courty P.E."/>
            <person name="Chicoki N."/>
            <person name="Fauchery L."/>
            <person name="Kohler A."/>
            <person name="Kuo A."/>
            <person name="Labutti K."/>
            <person name="Pangilinan J."/>
            <person name="Lipzen A."/>
            <person name="Riley R."/>
            <person name="Andreopoulos W."/>
            <person name="He G."/>
            <person name="Johnson J."/>
            <person name="Barry K.W."/>
            <person name="Grigoriev I.V."/>
            <person name="Nagy L."/>
            <person name="Hibbett D."/>
            <person name="Henrissat B."/>
            <person name="Matheny P.B."/>
            <person name="Labbe J."/>
            <person name="Martin F."/>
        </authorList>
    </citation>
    <scope>NUCLEOTIDE SEQUENCE</scope>
    <source>
        <strain evidence="1">FP105234-sp</strain>
    </source>
</reference>
<reference evidence="1" key="2">
    <citation type="journal article" date="2022" name="New Phytol.">
        <title>Evolutionary transition to the ectomycorrhizal habit in the genomes of a hyperdiverse lineage of mushroom-forming fungi.</title>
        <authorList>
            <person name="Looney B."/>
            <person name="Miyauchi S."/>
            <person name="Morin E."/>
            <person name="Drula E."/>
            <person name="Courty P.E."/>
            <person name="Kohler A."/>
            <person name="Kuo A."/>
            <person name="LaButti K."/>
            <person name="Pangilinan J."/>
            <person name="Lipzen A."/>
            <person name="Riley R."/>
            <person name="Andreopoulos W."/>
            <person name="He G."/>
            <person name="Johnson J."/>
            <person name="Nolan M."/>
            <person name="Tritt A."/>
            <person name="Barry K.W."/>
            <person name="Grigoriev I.V."/>
            <person name="Nagy L.G."/>
            <person name="Hibbett D."/>
            <person name="Henrissat B."/>
            <person name="Matheny P.B."/>
            <person name="Labbe J."/>
            <person name="Martin F.M."/>
        </authorList>
    </citation>
    <scope>NUCLEOTIDE SEQUENCE</scope>
    <source>
        <strain evidence="1">FP105234-sp</strain>
    </source>
</reference>
<protein>
    <submittedName>
        <fullName evidence="1">Uncharacterized protein</fullName>
    </submittedName>
</protein>
<dbReference type="EMBL" id="MU275858">
    <property type="protein sequence ID" value="KAI0050839.1"/>
    <property type="molecule type" value="Genomic_DNA"/>
</dbReference>
<accession>A0ACB8S2X4</accession>
<organism evidence="1 2">
    <name type="scientific">Auriscalpium vulgare</name>
    <dbReference type="NCBI Taxonomy" id="40419"/>
    <lineage>
        <taxon>Eukaryota</taxon>
        <taxon>Fungi</taxon>
        <taxon>Dikarya</taxon>
        <taxon>Basidiomycota</taxon>
        <taxon>Agaricomycotina</taxon>
        <taxon>Agaricomycetes</taxon>
        <taxon>Russulales</taxon>
        <taxon>Auriscalpiaceae</taxon>
        <taxon>Auriscalpium</taxon>
    </lineage>
</organism>
<proteinExistence type="predicted"/>
<evidence type="ECO:0000313" key="1">
    <source>
        <dbReference type="EMBL" id="KAI0050839.1"/>
    </source>
</evidence>
<dbReference type="Proteomes" id="UP000814033">
    <property type="component" value="Unassembled WGS sequence"/>
</dbReference>
<evidence type="ECO:0000313" key="2">
    <source>
        <dbReference type="Proteomes" id="UP000814033"/>
    </source>
</evidence>
<gene>
    <name evidence="1" type="ORF">FA95DRAFT_528958</name>
</gene>
<comment type="caution">
    <text evidence="1">The sequence shown here is derived from an EMBL/GenBank/DDBJ whole genome shotgun (WGS) entry which is preliminary data.</text>
</comment>